<dbReference type="Proteomes" id="UP001183629">
    <property type="component" value="Unassembled WGS sequence"/>
</dbReference>
<keyword evidence="3" id="KW-1185">Reference proteome</keyword>
<dbReference type="SUPFAM" id="SSF109854">
    <property type="entry name" value="DinB/YfiT-like putative metalloenzymes"/>
    <property type="match status" value="1"/>
</dbReference>
<reference evidence="2 3" key="1">
    <citation type="submission" date="2023-07" db="EMBL/GenBank/DDBJ databases">
        <title>Sequencing the genomes of 1000 actinobacteria strains.</title>
        <authorList>
            <person name="Klenk H.-P."/>
        </authorList>
    </citation>
    <scope>NUCLEOTIDE SEQUENCE [LARGE SCALE GENOMIC DNA]</scope>
    <source>
        <strain evidence="2 3">DSM 44711</strain>
    </source>
</reference>
<dbReference type="InterPro" id="IPR024344">
    <property type="entry name" value="MDMPI_metal-binding"/>
</dbReference>
<dbReference type="InterPro" id="IPR017517">
    <property type="entry name" value="Maleyloyr_isom"/>
</dbReference>
<sequence length="212" mass="22249">MSSAEQLLEARLTALGELWAVWAAHGHDLDAARWTRPTRLPGWDVKALFAHLAAWPHGFAQMLDLVRADEPTHPSATALLRDLNRPGGLAALQSPRVAQGARDAAQQHTPAQLTAAFAEVGPRALAGARARGPVVVDYFGIARLDLAEAAGIGIVESTVHLLDLQRALGREPAVPPSGLAETAKILAAIPSPVAFVEAATGRSTGPLFPLVS</sequence>
<proteinExistence type="predicted"/>
<evidence type="ECO:0000313" key="3">
    <source>
        <dbReference type="Proteomes" id="UP001183629"/>
    </source>
</evidence>
<dbReference type="Pfam" id="PF11716">
    <property type="entry name" value="MDMPI_N"/>
    <property type="match status" value="1"/>
</dbReference>
<dbReference type="GO" id="GO:0046872">
    <property type="term" value="F:metal ion binding"/>
    <property type="evidence" value="ECO:0007669"/>
    <property type="project" value="InterPro"/>
</dbReference>
<dbReference type="EMBL" id="JAVDYC010000001">
    <property type="protein sequence ID" value="MDR7326508.1"/>
    <property type="molecule type" value="Genomic_DNA"/>
</dbReference>
<evidence type="ECO:0000259" key="1">
    <source>
        <dbReference type="Pfam" id="PF11716"/>
    </source>
</evidence>
<dbReference type="AlphaFoldDB" id="A0AAE3ZUW0"/>
<name>A0AAE3ZUW0_9ACTN</name>
<dbReference type="RefSeq" id="WP_310422324.1">
    <property type="nucleotide sequence ID" value="NZ_JAVDYC010000001.1"/>
</dbReference>
<protein>
    <submittedName>
        <fullName evidence="2">Uncharacterized protein (TIGR03083 family)</fullName>
    </submittedName>
</protein>
<evidence type="ECO:0000313" key="2">
    <source>
        <dbReference type="EMBL" id="MDR7326508.1"/>
    </source>
</evidence>
<dbReference type="InterPro" id="IPR034660">
    <property type="entry name" value="DinB/YfiT-like"/>
</dbReference>
<dbReference type="NCBIfam" id="TIGR03083">
    <property type="entry name" value="maleylpyruvate isomerase family mycothiol-dependent enzyme"/>
    <property type="match status" value="1"/>
</dbReference>
<comment type="caution">
    <text evidence="2">The sequence shown here is derived from an EMBL/GenBank/DDBJ whole genome shotgun (WGS) entry which is preliminary data.</text>
</comment>
<gene>
    <name evidence="2" type="ORF">J2S44_006758</name>
</gene>
<accession>A0AAE3ZUW0</accession>
<feature type="domain" description="Mycothiol-dependent maleylpyruvate isomerase metal-binding" evidence="1">
    <location>
        <begin position="16"/>
        <end position="165"/>
    </location>
</feature>
<dbReference type="Gene3D" id="1.20.120.450">
    <property type="entry name" value="dinb family like domain"/>
    <property type="match status" value="1"/>
</dbReference>
<organism evidence="2 3">
    <name type="scientific">Catenuloplanes niger</name>
    <dbReference type="NCBI Taxonomy" id="587534"/>
    <lineage>
        <taxon>Bacteria</taxon>
        <taxon>Bacillati</taxon>
        <taxon>Actinomycetota</taxon>
        <taxon>Actinomycetes</taxon>
        <taxon>Micromonosporales</taxon>
        <taxon>Micromonosporaceae</taxon>
        <taxon>Catenuloplanes</taxon>
    </lineage>
</organism>